<evidence type="ECO:0000313" key="4">
    <source>
        <dbReference type="EMBL" id="AYJ85479.1"/>
    </source>
</evidence>
<reference evidence="4 5" key="1">
    <citation type="submission" date="2018-09" db="EMBL/GenBank/DDBJ databases">
        <title>Sphingomonas peninsula sp. nov., isolated from fildes peninsula, Antarctic soil.</title>
        <authorList>
            <person name="Yingchao G."/>
        </authorList>
    </citation>
    <scope>NUCLEOTIDE SEQUENCE [LARGE SCALE GENOMIC DNA]</scope>
    <source>
        <strain evidence="4 5">YZ-8</strain>
        <plasmid evidence="4 5">unnamed1</plasmid>
    </source>
</reference>
<evidence type="ECO:0000313" key="5">
    <source>
        <dbReference type="Proteomes" id="UP000276254"/>
    </source>
</evidence>
<dbReference type="EC" id="5.2.1.2" evidence="4"/>
<dbReference type="InterPro" id="IPR004045">
    <property type="entry name" value="Glutathione_S-Trfase_N"/>
</dbReference>
<evidence type="ECO:0000259" key="2">
    <source>
        <dbReference type="PROSITE" id="PS50404"/>
    </source>
</evidence>
<dbReference type="InterPro" id="IPR036249">
    <property type="entry name" value="Thioredoxin-like_sf"/>
</dbReference>
<dbReference type="KEGG" id="spha:D3Y57_03735"/>
<dbReference type="NCBIfam" id="TIGR01262">
    <property type="entry name" value="maiA"/>
    <property type="match status" value="1"/>
</dbReference>
<sequence length="212" mass="23734">MTTLYGFWRSTAAWRVRIALHLKKLPHETILLSLPAGDQNSEAYMAVNPQGLVPFLRHEEVGVGQSLAIIEYLDELYPDPLLLPGTALDRAKARAMAQLIACDIHPLNNLRVQKYLKAEFSLDQSRVDVWARHWIEPGFQALEAQIDPQTDYLMGNCVTLPDLCLVPQLYNARRVSTDLTRYPGLLAIEARLADIPAFSASHPDLQPDAVPV</sequence>
<accession>A0A494T811</accession>
<dbReference type="GO" id="GO:0005737">
    <property type="term" value="C:cytoplasm"/>
    <property type="evidence" value="ECO:0007669"/>
    <property type="project" value="InterPro"/>
</dbReference>
<dbReference type="InterPro" id="IPR040079">
    <property type="entry name" value="Glutathione_S-Trfase"/>
</dbReference>
<dbReference type="GO" id="GO:0004364">
    <property type="term" value="F:glutathione transferase activity"/>
    <property type="evidence" value="ECO:0007669"/>
    <property type="project" value="TreeGrafter"/>
</dbReference>
<feature type="domain" description="GST C-terminal" evidence="3">
    <location>
        <begin position="86"/>
        <end position="211"/>
    </location>
</feature>
<keyword evidence="4" id="KW-0413">Isomerase</keyword>
<dbReference type="PROSITE" id="PS50404">
    <property type="entry name" value="GST_NTER"/>
    <property type="match status" value="1"/>
</dbReference>
<dbReference type="SFLD" id="SFLDG00358">
    <property type="entry name" value="Main_(cytGST)"/>
    <property type="match status" value="1"/>
</dbReference>
<dbReference type="OrthoDB" id="509852at2"/>
<dbReference type="PROSITE" id="PS50405">
    <property type="entry name" value="GST_CTER"/>
    <property type="match status" value="1"/>
</dbReference>
<evidence type="ECO:0000259" key="3">
    <source>
        <dbReference type="PROSITE" id="PS50405"/>
    </source>
</evidence>
<keyword evidence="5" id="KW-1185">Reference proteome</keyword>
<keyword evidence="4" id="KW-0614">Plasmid</keyword>
<dbReference type="Gene3D" id="1.20.1050.10">
    <property type="match status" value="1"/>
</dbReference>
<evidence type="ECO:0000256" key="1">
    <source>
        <dbReference type="ARBA" id="ARBA00010007"/>
    </source>
</evidence>
<dbReference type="InterPro" id="IPR005955">
    <property type="entry name" value="GST_Zeta"/>
</dbReference>
<dbReference type="EMBL" id="CP032828">
    <property type="protein sequence ID" value="AYJ85479.1"/>
    <property type="molecule type" value="Genomic_DNA"/>
</dbReference>
<dbReference type="Proteomes" id="UP000276254">
    <property type="component" value="Plasmid unnamed1"/>
</dbReference>
<comment type="similarity">
    <text evidence="1">Belongs to the GST superfamily. Zeta family.</text>
</comment>
<dbReference type="InterPro" id="IPR036282">
    <property type="entry name" value="Glutathione-S-Trfase_C_sf"/>
</dbReference>
<dbReference type="SUPFAM" id="SSF52833">
    <property type="entry name" value="Thioredoxin-like"/>
    <property type="match status" value="1"/>
</dbReference>
<dbReference type="CDD" id="cd03191">
    <property type="entry name" value="GST_C_Zeta"/>
    <property type="match status" value="1"/>
</dbReference>
<gene>
    <name evidence="4" type="primary">maiA</name>
    <name evidence="4" type="ORF">D3Y57_03735</name>
</gene>
<dbReference type="SUPFAM" id="SSF47616">
    <property type="entry name" value="GST C-terminal domain-like"/>
    <property type="match status" value="1"/>
</dbReference>
<dbReference type="Gene3D" id="3.40.30.10">
    <property type="entry name" value="Glutaredoxin"/>
    <property type="match status" value="1"/>
</dbReference>
<dbReference type="AlphaFoldDB" id="A0A494T811"/>
<feature type="domain" description="GST N-terminal" evidence="2">
    <location>
        <begin position="1"/>
        <end position="81"/>
    </location>
</feature>
<geneLocation type="plasmid" evidence="4">
    <name>unnamed1</name>
</geneLocation>
<dbReference type="PANTHER" id="PTHR42673:SF21">
    <property type="entry name" value="GLUTATHIONE S-TRANSFERASE YFCF"/>
    <property type="match status" value="1"/>
</dbReference>
<dbReference type="GO" id="GO:0016034">
    <property type="term" value="F:maleylacetoacetate isomerase activity"/>
    <property type="evidence" value="ECO:0007669"/>
    <property type="project" value="UniProtKB-EC"/>
</dbReference>
<proteinExistence type="inferred from homology"/>
<dbReference type="InterPro" id="IPR010987">
    <property type="entry name" value="Glutathione-S-Trfase_C-like"/>
</dbReference>
<dbReference type="Pfam" id="PF13417">
    <property type="entry name" value="GST_N_3"/>
    <property type="match status" value="1"/>
</dbReference>
<name>A0A494T811_SPHPE</name>
<dbReference type="PANTHER" id="PTHR42673">
    <property type="entry name" value="MALEYLACETOACETATE ISOMERASE"/>
    <property type="match status" value="1"/>
</dbReference>
<dbReference type="GO" id="GO:0006749">
    <property type="term" value="P:glutathione metabolic process"/>
    <property type="evidence" value="ECO:0007669"/>
    <property type="project" value="TreeGrafter"/>
</dbReference>
<dbReference type="SFLD" id="SFLDS00019">
    <property type="entry name" value="Glutathione_Transferase_(cytos"/>
    <property type="match status" value="1"/>
</dbReference>
<dbReference type="InterPro" id="IPR034330">
    <property type="entry name" value="GST_Zeta_C"/>
</dbReference>
<protein>
    <submittedName>
        <fullName evidence="4">Maleylacetoacetate isomerase</fullName>
        <ecNumber evidence="4">5.2.1.2</ecNumber>
    </submittedName>
</protein>
<organism evidence="4 5">
    <name type="scientific">Sphingomonas paeninsulae</name>
    <dbReference type="NCBI Taxonomy" id="2319844"/>
    <lineage>
        <taxon>Bacteria</taxon>
        <taxon>Pseudomonadati</taxon>
        <taxon>Pseudomonadota</taxon>
        <taxon>Alphaproteobacteria</taxon>
        <taxon>Sphingomonadales</taxon>
        <taxon>Sphingomonadaceae</taxon>
        <taxon>Sphingomonas</taxon>
    </lineage>
</organism>
<dbReference type="GO" id="GO:0006559">
    <property type="term" value="P:L-phenylalanine catabolic process"/>
    <property type="evidence" value="ECO:0007669"/>
    <property type="project" value="TreeGrafter"/>
</dbReference>